<feature type="compositionally biased region" description="Basic and acidic residues" evidence="1">
    <location>
        <begin position="514"/>
        <end position="531"/>
    </location>
</feature>
<dbReference type="Gene3D" id="1.20.900.10">
    <property type="entry name" value="Dbl homology (DH) domain"/>
    <property type="match status" value="1"/>
</dbReference>
<evidence type="ECO:0000259" key="3">
    <source>
        <dbReference type="PROSITE" id="PS50010"/>
    </source>
</evidence>
<protein>
    <submittedName>
        <fullName evidence="4">FYVE, RhoGEF and PH domain-containing protein 6</fullName>
    </submittedName>
</protein>
<feature type="compositionally biased region" description="Polar residues" evidence="1">
    <location>
        <begin position="554"/>
        <end position="563"/>
    </location>
</feature>
<dbReference type="GO" id="GO:0005737">
    <property type="term" value="C:cytoplasm"/>
    <property type="evidence" value="ECO:0007669"/>
    <property type="project" value="TreeGrafter"/>
</dbReference>
<dbReference type="InterPro" id="IPR001331">
    <property type="entry name" value="GDS_CDC24_CS"/>
</dbReference>
<dbReference type="Pfam" id="PF00169">
    <property type="entry name" value="PH"/>
    <property type="match status" value="1"/>
</dbReference>
<dbReference type="GO" id="GO:0005085">
    <property type="term" value="F:guanyl-nucleotide exchange factor activity"/>
    <property type="evidence" value="ECO:0007669"/>
    <property type="project" value="InterPro"/>
</dbReference>
<dbReference type="SMART" id="SM00233">
    <property type="entry name" value="PH"/>
    <property type="match status" value="1"/>
</dbReference>
<dbReference type="AlphaFoldDB" id="A0AAE1HH78"/>
<dbReference type="Gene3D" id="2.30.29.30">
    <property type="entry name" value="Pleckstrin-homology domain (PH domain)/Phosphotyrosine-binding domain (PTB)"/>
    <property type="match status" value="1"/>
</dbReference>
<dbReference type="GO" id="GO:0035556">
    <property type="term" value="P:intracellular signal transduction"/>
    <property type="evidence" value="ECO:0007669"/>
    <property type="project" value="InterPro"/>
</dbReference>
<dbReference type="PROSITE" id="PS50010">
    <property type="entry name" value="DH_2"/>
    <property type="match status" value="1"/>
</dbReference>
<dbReference type="Pfam" id="PF00621">
    <property type="entry name" value="RhoGEF"/>
    <property type="match status" value="1"/>
</dbReference>
<gene>
    <name evidence="4" type="ORF">KUF71_010525</name>
</gene>
<reference evidence="4" key="2">
    <citation type="journal article" date="2023" name="BMC Genomics">
        <title>Pest status, molecular evolution, and epigenetic factors derived from the genome assembly of Frankliniella fusca, a thysanopteran phytovirus vector.</title>
        <authorList>
            <person name="Catto M.A."/>
            <person name="Labadie P.E."/>
            <person name="Jacobson A.L."/>
            <person name="Kennedy G.G."/>
            <person name="Srinivasan R."/>
            <person name="Hunt B.G."/>
        </authorList>
    </citation>
    <scope>NUCLEOTIDE SEQUENCE</scope>
    <source>
        <strain evidence="4">PL_HMW_Pooled</strain>
    </source>
</reference>
<dbReference type="InterPro" id="IPR000219">
    <property type="entry name" value="DH_dom"/>
</dbReference>
<comment type="caution">
    <text evidence="4">The sequence shown here is derived from an EMBL/GenBank/DDBJ whole genome shotgun (WGS) entry which is preliminary data.</text>
</comment>
<organism evidence="4 5">
    <name type="scientific">Frankliniella fusca</name>
    <dbReference type="NCBI Taxonomy" id="407009"/>
    <lineage>
        <taxon>Eukaryota</taxon>
        <taxon>Metazoa</taxon>
        <taxon>Ecdysozoa</taxon>
        <taxon>Arthropoda</taxon>
        <taxon>Hexapoda</taxon>
        <taxon>Insecta</taxon>
        <taxon>Pterygota</taxon>
        <taxon>Neoptera</taxon>
        <taxon>Paraneoptera</taxon>
        <taxon>Thysanoptera</taxon>
        <taxon>Terebrantia</taxon>
        <taxon>Thripoidea</taxon>
        <taxon>Thripidae</taxon>
        <taxon>Frankliniella</taxon>
    </lineage>
</organism>
<accession>A0AAE1HH78</accession>
<name>A0AAE1HH78_9NEOP</name>
<feature type="region of interest" description="Disordered" evidence="1">
    <location>
        <begin position="389"/>
        <end position="439"/>
    </location>
</feature>
<dbReference type="CDD" id="cd00160">
    <property type="entry name" value="RhoGEF"/>
    <property type="match status" value="1"/>
</dbReference>
<dbReference type="Proteomes" id="UP001219518">
    <property type="component" value="Unassembled WGS sequence"/>
</dbReference>
<feature type="compositionally biased region" description="Polar residues" evidence="1">
    <location>
        <begin position="415"/>
        <end position="426"/>
    </location>
</feature>
<dbReference type="EMBL" id="JAHWGI010001033">
    <property type="protein sequence ID" value="KAK3921310.1"/>
    <property type="molecule type" value="Genomic_DNA"/>
</dbReference>
<proteinExistence type="predicted"/>
<dbReference type="SUPFAM" id="SSF50729">
    <property type="entry name" value="PH domain-like"/>
    <property type="match status" value="1"/>
</dbReference>
<dbReference type="InterPro" id="IPR011993">
    <property type="entry name" value="PH-like_dom_sf"/>
</dbReference>
<keyword evidence="5" id="KW-1185">Reference proteome</keyword>
<evidence type="ECO:0000256" key="1">
    <source>
        <dbReference type="SAM" id="MobiDB-lite"/>
    </source>
</evidence>
<feature type="compositionally biased region" description="Polar residues" evidence="1">
    <location>
        <begin position="393"/>
        <end position="402"/>
    </location>
</feature>
<dbReference type="PANTHER" id="PTHR12673">
    <property type="entry name" value="FACIOGENITAL DYSPLASIA PROTEIN"/>
    <property type="match status" value="1"/>
</dbReference>
<feature type="domain" description="PH" evidence="2">
    <location>
        <begin position="266"/>
        <end position="365"/>
    </location>
</feature>
<reference evidence="4" key="1">
    <citation type="submission" date="2021-07" db="EMBL/GenBank/DDBJ databases">
        <authorList>
            <person name="Catto M.A."/>
            <person name="Jacobson A."/>
            <person name="Kennedy G."/>
            <person name="Labadie P."/>
            <person name="Hunt B.G."/>
            <person name="Srinivasan R."/>
        </authorList>
    </citation>
    <scope>NUCLEOTIDE SEQUENCE</scope>
    <source>
        <strain evidence="4">PL_HMW_Pooled</strain>
        <tissue evidence="4">Head</tissue>
    </source>
</reference>
<feature type="compositionally biased region" description="Basic and acidic residues" evidence="1">
    <location>
        <begin position="564"/>
        <end position="573"/>
    </location>
</feature>
<evidence type="ECO:0000259" key="2">
    <source>
        <dbReference type="PROSITE" id="PS50003"/>
    </source>
</evidence>
<dbReference type="InterPro" id="IPR051092">
    <property type="entry name" value="FYVE_RhoGEF_PH"/>
</dbReference>
<dbReference type="InterPro" id="IPR035899">
    <property type="entry name" value="DBL_dom_sf"/>
</dbReference>
<dbReference type="SMART" id="SM00325">
    <property type="entry name" value="RhoGEF"/>
    <property type="match status" value="1"/>
</dbReference>
<dbReference type="SUPFAM" id="SSF48065">
    <property type="entry name" value="DBL homology domain (DH-domain)"/>
    <property type="match status" value="1"/>
</dbReference>
<sequence>MNTTICHTPPSQGLLSAELRSLINERNILTTKTRIKVLSALDDVSRDAHRLKQDERERHLRANAIQEILTSEASYLQQLETIMKFFMEPLRIKDFVSQAEWNALFGNIETLYKVNGALLDELKVNPENVAAAFLKLAPYFKLYSVYAYDYKQIVSILQEVHRSNPRLATFISGQETRPEVSNKLAALLIVPIQRIPRYRLLLQEVLSHTTPFQQDYYTLQNALQEVERTARHINGLVQEQENMEKMIQLQKSLHHGRPGIITPGRKFVKEGILMKVSSNGRRPLPRYFILFSDMLIYCIVRAGKTPSQPGALKCCCVLPLKRCIVQPVLSQGVLRLSCHGETLILFSACVDDTKKWLEALQQAMKQYHANLQTLRKDSSARRPMRRRDILNATHESPSQLVMPSSRKRPYPDNDNMITSPGTSISSPVPGVLLSPDTPDQRMRSCFPNCGPSKVKRLLSHFRQAPPPPPPMFSPKSSISYPLRSSLRTRNSASSREERRRVTIVSPRGTVSGQQDREETHETTHPDRKDTTACHSPCKDSNAGDEKLSDELSENNRVPNISNENNREANDEGLGKENSAVAAWSPFAGIQGIGNLVMGIHKALRRSLRRSLFRFTPELRLQ</sequence>
<dbReference type="PROSITE" id="PS50003">
    <property type="entry name" value="PH_DOMAIN"/>
    <property type="match status" value="1"/>
</dbReference>
<evidence type="ECO:0000313" key="5">
    <source>
        <dbReference type="Proteomes" id="UP001219518"/>
    </source>
</evidence>
<feature type="region of interest" description="Disordered" evidence="1">
    <location>
        <begin position="460"/>
        <end position="573"/>
    </location>
</feature>
<dbReference type="PROSITE" id="PS00741">
    <property type="entry name" value="DH_1"/>
    <property type="match status" value="1"/>
</dbReference>
<feature type="domain" description="DH" evidence="3">
    <location>
        <begin position="60"/>
        <end position="236"/>
    </location>
</feature>
<evidence type="ECO:0000313" key="4">
    <source>
        <dbReference type="EMBL" id="KAK3921310.1"/>
    </source>
</evidence>
<dbReference type="PANTHER" id="PTHR12673:SF159">
    <property type="entry name" value="LD03170P"/>
    <property type="match status" value="1"/>
</dbReference>
<dbReference type="InterPro" id="IPR001849">
    <property type="entry name" value="PH_domain"/>
</dbReference>